<feature type="domain" description="Polysaccharide pyruvyl transferase" evidence="1">
    <location>
        <begin position="16"/>
        <end position="284"/>
    </location>
</feature>
<dbReference type="PANTHER" id="PTHR36836">
    <property type="entry name" value="COLANIC ACID BIOSYNTHESIS PROTEIN WCAK"/>
    <property type="match status" value="1"/>
</dbReference>
<keyword evidence="3" id="KW-1185">Reference proteome</keyword>
<accession>A0A8J7E0D5</accession>
<dbReference type="InterPro" id="IPR019896">
    <property type="entry name" value="Polysacch_pyruvyl_Trfase_CsaB"/>
</dbReference>
<keyword evidence="2" id="KW-0808">Transferase</keyword>
<dbReference type="InterPro" id="IPR007345">
    <property type="entry name" value="Polysacch_pyruvyl_Trfase"/>
</dbReference>
<dbReference type="GO" id="GO:0016740">
    <property type="term" value="F:transferase activity"/>
    <property type="evidence" value="ECO:0007669"/>
    <property type="project" value="UniProtKB-KW"/>
</dbReference>
<dbReference type="Pfam" id="PF04230">
    <property type="entry name" value="PS_pyruv_trans"/>
    <property type="match status" value="1"/>
</dbReference>
<comment type="caution">
    <text evidence="2">The sequence shown here is derived from an EMBL/GenBank/DDBJ whole genome shotgun (WGS) entry which is preliminary data.</text>
</comment>
<dbReference type="Proteomes" id="UP000654482">
    <property type="component" value="Unassembled WGS sequence"/>
</dbReference>
<organism evidence="2 3">
    <name type="scientific">Lusitaniella coriacea LEGE 07157</name>
    <dbReference type="NCBI Taxonomy" id="945747"/>
    <lineage>
        <taxon>Bacteria</taxon>
        <taxon>Bacillati</taxon>
        <taxon>Cyanobacteriota</taxon>
        <taxon>Cyanophyceae</taxon>
        <taxon>Spirulinales</taxon>
        <taxon>Lusitaniellaceae</taxon>
        <taxon>Lusitaniella</taxon>
    </lineage>
</organism>
<dbReference type="AlphaFoldDB" id="A0A8J7E0D5"/>
<evidence type="ECO:0000313" key="3">
    <source>
        <dbReference type="Proteomes" id="UP000654482"/>
    </source>
</evidence>
<dbReference type="EMBL" id="JADEWZ010000061">
    <property type="protein sequence ID" value="MBE9118778.1"/>
    <property type="molecule type" value="Genomic_DNA"/>
</dbReference>
<evidence type="ECO:0000313" key="2">
    <source>
        <dbReference type="EMBL" id="MBE9118778.1"/>
    </source>
</evidence>
<reference evidence="2" key="1">
    <citation type="submission" date="2020-10" db="EMBL/GenBank/DDBJ databases">
        <authorList>
            <person name="Castelo-Branco R."/>
            <person name="Eusebio N."/>
            <person name="Adriana R."/>
            <person name="Vieira A."/>
            <person name="Brugerolle De Fraissinette N."/>
            <person name="Rezende De Castro R."/>
            <person name="Schneider M.P."/>
            <person name="Vasconcelos V."/>
            <person name="Leao P.N."/>
        </authorList>
    </citation>
    <scope>NUCLEOTIDE SEQUENCE</scope>
    <source>
        <strain evidence="2">LEGE 07157</strain>
    </source>
</reference>
<protein>
    <submittedName>
        <fullName evidence="2">Polysaccharide pyruvyl transferase CsaB</fullName>
    </submittedName>
</protein>
<proteinExistence type="predicted"/>
<name>A0A8J7E0D5_9CYAN</name>
<dbReference type="RefSeq" id="WP_194031874.1">
    <property type="nucleotide sequence ID" value="NZ_JADEWZ010000061.1"/>
</dbReference>
<dbReference type="PANTHER" id="PTHR36836:SF1">
    <property type="entry name" value="COLANIC ACID BIOSYNTHESIS PROTEIN WCAK"/>
    <property type="match status" value="1"/>
</dbReference>
<evidence type="ECO:0000259" key="1">
    <source>
        <dbReference type="Pfam" id="PF04230"/>
    </source>
</evidence>
<dbReference type="NCBIfam" id="TIGR03609">
    <property type="entry name" value="S_layer_CsaB"/>
    <property type="match status" value="1"/>
</dbReference>
<sequence>MGQIRVVLCGYYGKGNGGDEALLASLLQMLPDRVTPIVLSGNPQETRDRYGVESCDRASGFSVLKALRSADVFIWGGGSLLQDSTSFASPFYYAGLMALAQQQGLTTIAWAQGIGPLKYPLTREIAKRAIQGCTAISVRDRASAQLVQNWQRDPLLAPDPVWALEAHPTPPFPNSATPPIAVNLRAHPQLTPQRLNCLTQALIRLQTATNAPILLVPFQPAQDLPLCQTLATQLPGTHQIVSLSDPRQLKGLFQNVRLIVGMRLHSLIMAASQSCRCVALSYDPKVTHLMGELNLPGWELEQLPNDPQLISQKWQDEYDRGMPLNPKQIQSFADRARLHRQVLQEVLERIDRTN</sequence>
<gene>
    <name evidence="2" type="primary">csaB</name>
    <name evidence="2" type="ORF">IQ249_23090</name>
</gene>